<gene>
    <name evidence="1" type="ORF">TBC1_11114</name>
</gene>
<keyword evidence="2" id="KW-1185">Reference proteome</keyword>
<organism evidence="1">
    <name type="scientific">Lentimicrobium saccharophilum</name>
    <dbReference type="NCBI Taxonomy" id="1678841"/>
    <lineage>
        <taxon>Bacteria</taxon>
        <taxon>Pseudomonadati</taxon>
        <taxon>Bacteroidota</taxon>
        <taxon>Bacteroidia</taxon>
        <taxon>Bacteroidales</taxon>
        <taxon>Lentimicrobiaceae</taxon>
        <taxon>Lentimicrobium</taxon>
    </lineage>
</organism>
<dbReference type="RefSeq" id="WP_062036987.1">
    <property type="nucleotide sequence ID" value="NZ_DF968182.1"/>
</dbReference>
<dbReference type="Proteomes" id="UP000053091">
    <property type="component" value="Unassembled WGS sequence"/>
</dbReference>
<proteinExistence type="predicted"/>
<name>A0A0S7BV17_9BACT</name>
<accession>A0A0S7BV17</accession>
<evidence type="ECO:0000313" key="2">
    <source>
        <dbReference type="Proteomes" id="UP000053091"/>
    </source>
</evidence>
<sequence length="129" mass="14698">MGEKLKLAGNWSSGRNKITVNLSVILFKEEGTVIVFCPALDIYGYGMNEEEAKNSFDTALDEYFRYTINKNTLHDDLTSRGWKVHGSKTKKSRLDPPTMSELLNSNADFGDIFNTHEFQKLNRMVEIPC</sequence>
<evidence type="ECO:0000313" key="1">
    <source>
        <dbReference type="EMBL" id="GAP41986.1"/>
    </source>
</evidence>
<protein>
    <submittedName>
        <fullName evidence="1">Uncharacterized protein</fullName>
    </submittedName>
</protein>
<dbReference type="EMBL" id="DF968182">
    <property type="protein sequence ID" value="GAP41986.1"/>
    <property type="molecule type" value="Genomic_DNA"/>
</dbReference>
<dbReference type="OrthoDB" id="882061at2"/>
<reference evidence="1" key="1">
    <citation type="journal article" date="2015" name="Genome Announc.">
        <title>Draft Genome Sequence of Bacteroidales Strain TBC1, a Novel Isolate from a Methanogenic Wastewater Treatment System.</title>
        <authorList>
            <person name="Tourlousse D.M."/>
            <person name="Matsuura N."/>
            <person name="Sun L."/>
            <person name="Toyonaga M."/>
            <person name="Kuroda K."/>
            <person name="Ohashi A."/>
            <person name="Cruz R."/>
            <person name="Yamaguchi T."/>
            <person name="Sekiguchi Y."/>
        </authorList>
    </citation>
    <scope>NUCLEOTIDE SEQUENCE [LARGE SCALE GENOMIC DNA]</scope>
    <source>
        <strain evidence="1">TBC1</strain>
    </source>
</reference>
<dbReference type="AlphaFoldDB" id="A0A0S7BV17"/>